<dbReference type="PROSITE" id="PS00421">
    <property type="entry name" value="TM4_1"/>
    <property type="match status" value="1"/>
</dbReference>
<reference evidence="11" key="1">
    <citation type="submission" date="2023-07" db="EMBL/GenBank/DDBJ databases">
        <authorList>
            <person name="Stuckert A."/>
        </authorList>
    </citation>
    <scope>NUCLEOTIDE SEQUENCE</scope>
</reference>
<evidence type="ECO:0000313" key="11">
    <source>
        <dbReference type="EMBL" id="CAJ0951429.1"/>
    </source>
</evidence>
<accession>A0ABN9LXP6</accession>
<evidence type="ECO:0000256" key="5">
    <source>
        <dbReference type="ARBA" id="ARBA00023136"/>
    </source>
</evidence>
<dbReference type="CDD" id="cd03156">
    <property type="entry name" value="uroplakin_I_like_LEL"/>
    <property type="match status" value="1"/>
</dbReference>
<dbReference type="InterPro" id="IPR000301">
    <property type="entry name" value="Tetraspanin_animals"/>
</dbReference>
<dbReference type="PRINTS" id="PR00259">
    <property type="entry name" value="TMFOUR"/>
</dbReference>
<dbReference type="PANTHER" id="PTHR19282">
    <property type="entry name" value="TETRASPANIN"/>
    <property type="match status" value="1"/>
</dbReference>
<dbReference type="EMBL" id="CAUEEQ010033183">
    <property type="protein sequence ID" value="CAJ0951429.1"/>
    <property type="molecule type" value="Genomic_DNA"/>
</dbReference>
<name>A0ABN9LXP6_9NEOB</name>
<evidence type="ECO:0000256" key="1">
    <source>
        <dbReference type="ARBA" id="ARBA00004155"/>
    </source>
</evidence>
<feature type="transmembrane region" description="Helical" evidence="10">
    <location>
        <begin position="233"/>
        <end position="258"/>
    </location>
</feature>
<dbReference type="Pfam" id="PF00335">
    <property type="entry name" value="Tetraspanin"/>
    <property type="match status" value="2"/>
</dbReference>
<comment type="subcellular location">
    <subcellularLocation>
        <location evidence="1">Lysosome membrane</location>
        <topology evidence="1">Multi-pass membrane protein</topology>
    </subcellularLocation>
    <subcellularLocation>
        <location evidence="10">Membrane</location>
        <topology evidence="10">Multi-pass membrane protein</topology>
    </subcellularLocation>
</comment>
<dbReference type="Proteomes" id="UP001176940">
    <property type="component" value="Unassembled WGS sequence"/>
</dbReference>
<dbReference type="PIRSF" id="PIRSF002419">
    <property type="entry name" value="Tetraspanin"/>
    <property type="match status" value="1"/>
</dbReference>
<keyword evidence="7" id="KW-0458">Lysosome</keyword>
<evidence type="ECO:0000256" key="9">
    <source>
        <dbReference type="ARBA" id="ARBA00054958"/>
    </source>
</evidence>
<evidence type="ECO:0000256" key="3">
    <source>
        <dbReference type="ARBA" id="ARBA00022692"/>
    </source>
</evidence>
<dbReference type="InterPro" id="IPR018499">
    <property type="entry name" value="Tetraspanin/Peripherin"/>
</dbReference>
<evidence type="ECO:0000256" key="2">
    <source>
        <dbReference type="ARBA" id="ARBA00006840"/>
    </source>
</evidence>
<dbReference type="PANTHER" id="PTHR19282:SF216">
    <property type="entry name" value="TETRASPANIN-1"/>
    <property type="match status" value="1"/>
</dbReference>
<feature type="transmembrane region" description="Helical" evidence="10">
    <location>
        <begin position="50"/>
        <end position="70"/>
    </location>
</feature>
<keyword evidence="3 10" id="KW-0812">Transmembrane</keyword>
<comment type="similarity">
    <text evidence="2 10">Belongs to the tetraspanin (TM4SF) family.</text>
</comment>
<evidence type="ECO:0000256" key="10">
    <source>
        <dbReference type="RuleBase" id="RU361218"/>
    </source>
</evidence>
<dbReference type="Gene3D" id="1.10.1450.10">
    <property type="entry name" value="Tetraspanin"/>
    <property type="match status" value="1"/>
</dbReference>
<feature type="transmembrane region" description="Helical" evidence="10">
    <location>
        <begin position="114"/>
        <end position="135"/>
    </location>
</feature>
<evidence type="ECO:0000256" key="8">
    <source>
        <dbReference type="ARBA" id="ARBA00046464"/>
    </source>
</evidence>
<protein>
    <recommendedName>
        <fullName evidence="10">Tetraspanin</fullName>
    </recommendedName>
</protein>
<organism evidence="11 12">
    <name type="scientific">Ranitomeya imitator</name>
    <name type="common">mimic poison frog</name>
    <dbReference type="NCBI Taxonomy" id="111125"/>
    <lineage>
        <taxon>Eukaryota</taxon>
        <taxon>Metazoa</taxon>
        <taxon>Chordata</taxon>
        <taxon>Craniata</taxon>
        <taxon>Vertebrata</taxon>
        <taxon>Euteleostomi</taxon>
        <taxon>Amphibia</taxon>
        <taxon>Batrachia</taxon>
        <taxon>Anura</taxon>
        <taxon>Neobatrachia</taxon>
        <taxon>Hyloidea</taxon>
        <taxon>Dendrobatidae</taxon>
        <taxon>Dendrobatinae</taxon>
        <taxon>Ranitomeya</taxon>
    </lineage>
</organism>
<sequence>MCRCTVTCSSHPLAGGTLLGVGIWVSVDSGSFLKIFGTIPNNVATQFVNVGYFLIAIGALLLILGFLGCCGAQKESKCLLITAREELQVAHAVGARAVAGGACSGTQAGEALQFFCIVLIIFIAEVAGAVVALVYSSVAESFLTSVLTPVLQKDYGENKDVTKIWDNMMSELKCCGLSNYSDFNNSTFVQSHGQYPEPCCNTTSTHVHYADGTGQPQTGGCMQQIVDLLKSNAAIVGGVAAGICALELAAMVVSMYLYCKIDKEGSIH</sequence>
<keyword evidence="4 10" id="KW-1133">Transmembrane helix</keyword>
<proteinExistence type="inferred from homology"/>
<comment type="function">
    <text evidence="9">Structural component of specialized membrane microdomains known as tetraspanin-enriched microdomains (TERMs), which act as platforms for receptor clustering and signaling. Participates thereby in diverse biological functions such as cell signal transduction, adhesion, migration and protein trafficking. Regulates neuronal differentiation in response to NGF by facilitating NGF-mediated activation of NTRK1/TRKA receptor tyrosine kinase and subsequent downstream signaling pathways. Plays a role in the inhibition of TNFalpha-induced apoptosis. Mechanistically, inhibits the NF-kappa-B signaling pathway by blocking phosphorylation of CHUK. Also promotes the stability of the thiamine transporter 1/SLC19A2 in intestinal epithelial cells leading to an increase of thiamine uptake process.</text>
</comment>
<comment type="caution">
    <text evidence="11">The sequence shown here is derived from an EMBL/GenBank/DDBJ whole genome shotgun (WGS) entry which is preliminary data.</text>
</comment>
<evidence type="ECO:0000313" key="12">
    <source>
        <dbReference type="Proteomes" id="UP001176940"/>
    </source>
</evidence>
<gene>
    <name evidence="11" type="ORF">RIMI_LOCUS13436223</name>
</gene>
<dbReference type="InterPro" id="IPR018503">
    <property type="entry name" value="Tetraspanin_CS"/>
</dbReference>
<keyword evidence="5 10" id="KW-0472">Membrane</keyword>
<evidence type="ECO:0000256" key="7">
    <source>
        <dbReference type="ARBA" id="ARBA00023228"/>
    </source>
</evidence>
<comment type="subunit">
    <text evidence="8">Interacts with SLC19A2. Interacts with NTRK1/TRKA.</text>
</comment>
<comment type="caution">
    <text evidence="10">Lacks conserved residue(s) required for the propagation of feature annotation.</text>
</comment>
<evidence type="ECO:0000256" key="4">
    <source>
        <dbReference type="ARBA" id="ARBA00022989"/>
    </source>
</evidence>
<dbReference type="InterPro" id="IPR008952">
    <property type="entry name" value="Tetraspanin_EC2_sf"/>
</dbReference>
<evidence type="ECO:0000256" key="6">
    <source>
        <dbReference type="ARBA" id="ARBA00023180"/>
    </source>
</evidence>
<dbReference type="SUPFAM" id="SSF48652">
    <property type="entry name" value="Tetraspanin"/>
    <property type="match status" value="1"/>
</dbReference>
<keyword evidence="12" id="KW-1185">Reference proteome</keyword>
<keyword evidence="6" id="KW-0325">Glycoprotein</keyword>